<sequence>MRRCLESLEWQARHWERRAEIDTFEGERKEGAAAYAYQQAEVRRRIAARFEEEWATGKIASLRHFNPELESIFNMLPIHNAVEVEELQSSDESDEETNELEENQENSTLHQSEDADSCEEDEDQEEDADNCEEDEEDQEEEEDFGDDEEGTMDGDDEEDMDDEEELIEQQYLGPSIKDVLIAMEDD</sequence>
<dbReference type="EMBL" id="JBANRG010000096">
    <property type="protein sequence ID" value="KAK7436279.1"/>
    <property type="molecule type" value="Genomic_DNA"/>
</dbReference>
<organism evidence="2 3">
    <name type="scientific">Marasmiellus scandens</name>
    <dbReference type="NCBI Taxonomy" id="2682957"/>
    <lineage>
        <taxon>Eukaryota</taxon>
        <taxon>Fungi</taxon>
        <taxon>Dikarya</taxon>
        <taxon>Basidiomycota</taxon>
        <taxon>Agaricomycotina</taxon>
        <taxon>Agaricomycetes</taxon>
        <taxon>Agaricomycetidae</taxon>
        <taxon>Agaricales</taxon>
        <taxon>Marasmiineae</taxon>
        <taxon>Omphalotaceae</taxon>
        <taxon>Marasmiellus</taxon>
    </lineage>
</organism>
<gene>
    <name evidence="2" type="ORF">VKT23_019243</name>
</gene>
<evidence type="ECO:0000313" key="2">
    <source>
        <dbReference type="EMBL" id="KAK7436279.1"/>
    </source>
</evidence>
<feature type="region of interest" description="Disordered" evidence="1">
    <location>
        <begin position="84"/>
        <end position="186"/>
    </location>
</feature>
<evidence type="ECO:0000313" key="3">
    <source>
        <dbReference type="Proteomes" id="UP001498398"/>
    </source>
</evidence>
<accession>A0ABR1IPD8</accession>
<name>A0ABR1IPD8_9AGAR</name>
<protein>
    <submittedName>
        <fullName evidence="2">Uncharacterized protein</fullName>
    </submittedName>
</protein>
<keyword evidence="3" id="KW-1185">Reference proteome</keyword>
<evidence type="ECO:0000256" key="1">
    <source>
        <dbReference type="SAM" id="MobiDB-lite"/>
    </source>
</evidence>
<feature type="compositionally biased region" description="Acidic residues" evidence="1">
    <location>
        <begin position="84"/>
        <end position="104"/>
    </location>
</feature>
<feature type="compositionally biased region" description="Acidic residues" evidence="1">
    <location>
        <begin position="114"/>
        <end position="167"/>
    </location>
</feature>
<reference evidence="2 3" key="1">
    <citation type="submission" date="2024-01" db="EMBL/GenBank/DDBJ databases">
        <title>A draft genome for the cacao thread blight pathogen Marasmiellus scandens.</title>
        <authorList>
            <person name="Baruah I.K."/>
            <person name="Leung J."/>
            <person name="Bukari Y."/>
            <person name="Amoako-Attah I."/>
            <person name="Meinhardt L.W."/>
            <person name="Bailey B.A."/>
            <person name="Cohen S.P."/>
        </authorList>
    </citation>
    <scope>NUCLEOTIDE SEQUENCE [LARGE SCALE GENOMIC DNA]</scope>
    <source>
        <strain evidence="2 3">GH-19</strain>
    </source>
</reference>
<proteinExistence type="predicted"/>
<dbReference type="Proteomes" id="UP001498398">
    <property type="component" value="Unassembled WGS sequence"/>
</dbReference>
<comment type="caution">
    <text evidence="2">The sequence shown here is derived from an EMBL/GenBank/DDBJ whole genome shotgun (WGS) entry which is preliminary data.</text>
</comment>